<dbReference type="RefSeq" id="WP_121919924.1">
    <property type="nucleotide sequence ID" value="NZ_CP034145.1"/>
</dbReference>
<proteinExistence type="predicted"/>
<dbReference type="KEGG" id="haer:DU502_02595"/>
<organism evidence="3 4">
    <name type="scientific">Haloplanus aerogenes</name>
    <dbReference type="NCBI Taxonomy" id="660522"/>
    <lineage>
        <taxon>Archaea</taxon>
        <taxon>Methanobacteriati</taxon>
        <taxon>Methanobacteriota</taxon>
        <taxon>Stenosarchaea group</taxon>
        <taxon>Halobacteria</taxon>
        <taxon>Halobacteriales</taxon>
        <taxon>Haloferacaceae</taxon>
        <taxon>Haloplanus</taxon>
    </lineage>
</organism>
<gene>
    <name evidence="3" type="ORF">ATH50_1268</name>
    <name evidence="2" type="ORF">DU502_02595</name>
</gene>
<dbReference type="Proteomes" id="UP000282007">
    <property type="component" value="Chromosome"/>
</dbReference>
<feature type="domain" description="PD(D/E)XK endonuclease" evidence="1">
    <location>
        <begin position="6"/>
        <end position="134"/>
    </location>
</feature>
<accession>A0A3M0DRE8</accession>
<reference evidence="3" key="3">
    <citation type="submission" date="2018-10" db="EMBL/GenBank/DDBJ databases">
        <authorList>
            <person name="Whitman W."/>
            <person name="Huntemann M."/>
            <person name="Clum A."/>
            <person name="Pillay M."/>
            <person name="Palaniappan K."/>
            <person name="Varghese N."/>
            <person name="Mikhailova N."/>
            <person name="Stamatis D."/>
            <person name="Reddy T."/>
            <person name="Daum C."/>
            <person name="Shapiro N."/>
            <person name="Ivanova N."/>
            <person name="Kyrpides N."/>
            <person name="Woyke T."/>
        </authorList>
    </citation>
    <scope>NUCLEOTIDE SEQUENCE</scope>
    <source>
        <strain evidence="3">CGMCC 1.10124</strain>
    </source>
</reference>
<evidence type="ECO:0000313" key="4">
    <source>
        <dbReference type="Proteomes" id="UP000277326"/>
    </source>
</evidence>
<dbReference type="GO" id="GO:0003676">
    <property type="term" value="F:nucleic acid binding"/>
    <property type="evidence" value="ECO:0007669"/>
    <property type="project" value="InterPro"/>
</dbReference>
<keyword evidence="5" id="KW-1185">Reference proteome</keyword>
<dbReference type="GeneID" id="95972963"/>
<sequence length="143" mass="16041">MSGATHPKTRGQQSEAAVLHAFVRHEIPVLQPFGDNERYDIVVEISDTFYKIQVKTGRLENGRIQFETRSTGTLTRQIEKESYEGQIDAFAVYSPDSGDTYVVPISDAPSTSMSLRITDPEKASPNINWADDFGIDSWISSRR</sequence>
<dbReference type="OrthoDB" id="350649at2157"/>
<evidence type="ECO:0000313" key="2">
    <source>
        <dbReference type="EMBL" id="AZH24332.1"/>
    </source>
</evidence>
<dbReference type="Proteomes" id="UP000277326">
    <property type="component" value="Unassembled WGS sequence"/>
</dbReference>
<reference evidence="2 5" key="2">
    <citation type="submission" date="2018-07" db="EMBL/GenBank/DDBJ databases">
        <title>Genome sequences of Haloplanus aerogenes JCM 16430T.</title>
        <authorList>
            <person name="Kim Y.B."/>
            <person name="Roh S.W."/>
        </authorList>
    </citation>
    <scope>NUCLEOTIDE SEQUENCE [LARGE SCALE GENOMIC DNA]</scope>
    <source>
        <strain evidence="2 5">JCM 16430</strain>
    </source>
</reference>
<evidence type="ECO:0000259" key="1">
    <source>
        <dbReference type="Pfam" id="PF11645"/>
    </source>
</evidence>
<protein>
    <submittedName>
        <fullName evidence="3">PD-(D/E)XK nuclease superfamily protein</fullName>
    </submittedName>
</protein>
<evidence type="ECO:0000313" key="5">
    <source>
        <dbReference type="Proteomes" id="UP000282007"/>
    </source>
</evidence>
<dbReference type="Gene3D" id="3.40.1350.10">
    <property type="match status" value="1"/>
</dbReference>
<dbReference type="EMBL" id="REFS01000002">
    <property type="protein sequence ID" value="RMB24034.1"/>
    <property type="molecule type" value="Genomic_DNA"/>
</dbReference>
<dbReference type="AlphaFoldDB" id="A0A3M0DRE8"/>
<dbReference type="InterPro" id="IPR021671">
    <property type="entry name" value="PD(D/E)XK_Endonuc"/>
</dbReference>
<dbReference type="Pfam" id="PF11645">
    <property type="entry name" value="PDDEXK_5"/>
    <property type="match status" value="1"/>
</dbReference>
<dbReference type="InterPro" id="IPR011856">
    <property type="entry name" value="tRNA_endonuc-like_dom_sf"/>
</dbReference>
<dbReference type="EMBL" id="CP034145">
    <property type="protein sequence ID" value="AZH24332.1"/>
    <property type="molecule type" value="Genomic_DNA"/>
</dbReference>
<evidence type="ECO:0000313" key="3">
    <source>
        <dbReference type="EMBL" id="RMB24034.1"/>
    </source>
</evidence>
<name>A0A3M0DRE8_9EURY</name>
<reference evidence="3 4" key="1">
    <citation type="journal article" date="2015" name="Stand. Genomic Sci.">
        <title>Genomic Encyclopedia of Bacterial and Archaeal Type Strains, Phase III: the genomes of soil and plant-associated and newly described type strains.</title>
        <authorList>
            <person name="Whitman W.B."/>
            <person name="Woyke T."/>
            <person name="Klenk H.P."/>
            <person name="Zhou Y."/>
            <person name="Lilburn T.G."/>
            <person name="Beck B.J."/>
            <person name="De Vos P."/>
            <person name="Vandamme P."/>
            <person name="Eisen J.A."/>
            <person name="Garrity G."/>
            <person name="Hugenholtz P."/>
            <person name="Kyrpides N.C."/>
        </authorList>
    </citation>
    <scope>NUCLEOTIDE SEQUENCE [LARGE SCALE GENOMIC DNA]</scope>
    <source>
        <strain evidence="3 4">CGMCC 1.10124</strain>
    </source>
</reference>